<organism evidence="1 2">
    <name type="scientific">Paenibacillus ferrarius</name>
    <dbReference type="NCBI Taxonomy" id="1469647"/>
    <lineage>
        <taxon>Bacteria</taxon>
        <taxon>Bacillati</taxon>
        <taxon>Bacillota</taxon>
        <taxon>Bacilli</taxon>
        <taxon>Bacillales</taxon>
        <taxon>Paenibacillaceae</taxon>
        <taxon>Paenibacillus</taxon>
    </lineage>
</organism>
<dbReference type="EMBL" id="MBTG01000026">
    <property type="protein sequence ID" value="OPH52175.1"/>
    <property type="molecule type" value="Genomic_DNA"/>
</dbReference>
<evidence type="ECO:0000313" key="1">
    <source>
        <dbReference type="EMBL" id="OPH52175.1"/>
    </source>
</evidence>
<evidence type="ECO:0000313" key="2">
    <source>
        <dbReference type="Proteomes" id="UP000190626"/>
    </source>
</evidence>
<comment type="caution">
    <text evidence="1">The sequence shown here is derived from an EMBL/GenBank/DDBJ whole genome shotgun (WGS) entry which is preliminary data.</text>
</comment>
<accession>A0A1V4HE58</accession>
<reference evidence="2" key="1">
    <citation type="submission" date="2016-07" db="EMBL/GenBank/DDBJ databases">
        <authorList>
            <person name="Florea S."/>
            <person name="Webb J.S."/>
            <person name="Jaromczyk J."/>
            <person name="Schardl C.L."/>
        </authorList>
    </citation>
    <scope>NUCLEOTIDE SEQUENCE [LARGE SCALE GENOMIC DNA]</scope>
    <source>
        <strain evidence="2">CY1</strain>
    </source>
</reference>
<keyword evidence="2" id="KW-1185">Reference proteome</keyword>
<name>A0A1V4HE58_9BACL</name>
<dbReference type="Proteomes" id="UP000190626">
    <property type="component" value="Unassembled WGS sequence"/>
</dbReference>
<sequence length="129" mass="15374">MLELNIAPGTLNEYLKELRKHQLITTQKASYGNLIYTVEKIWNPFCLIHSEWIWLLINEVHKSKGISYEKIKRVIKEYQQSELYNEIVYHFNGNEHLQLLYKWFGEKWGVNPIVEFDEEESKVTVSLGD</sequence>
<proteinExistence type="predicted"/>
<dbReference type="AlphaFoldDB" id="A0A1V4HE58"/>
<gene>
    <name evidence="1" type="ORF">BC351_33115</name>
</gene>
<protein>
    <submittedName>
        <fullName evidence="1">Uncharacterized protein</fullName>
    </submittedName>
</protein>